<feature type="domain" description="DUF294" evidence="2">
    <location>
        <begin position="206"/>
        <end position="344"/>
    </location>
</feature>
<accession>S5Z489</accession>
<protein>
    <submittedName>
        <fullName evidence="3">Nucleotidyltransferase</fullName>
    </submittedName>
</protein>
<evidence type="ECO:0000313" key="3">
    <source>
        <dbReference type="EMBL" id="AGT31767.1"/>
    </source>
</evidence>
<dbReference type="RefSeq" id="WP_020959577.1">
    <property type="nucleotide sequence ID" value="NC_022080.4"/>
</dbReference>
<dbReference type="Pfam" id="PF10335">
    <property type="entry name" value="DUF294_C"/>
    <property type="match status" value="1"/>
</dbReference>
<dbReference type="InterPro" id="IPR018821">
    <property type="entry name" value="DUF294_put_nucleoTrafse_sb-bd"/>
</dbReference>
<dbReference type="EMBL" id="CP006254">
    <property type="protein sequence ID" value="AGT31767.1"/>
    <property type="molecule type" value="Genomic_DNA"/>
</dbReference>
<dbReference type="Pfam" id="PF03445">
    <property type="entry name" value="DUF294"/>
    <property type="match status" value="1"/>
</dbReference>
<keyword evidence="4" id="KW-1185">Reference proteome</keyword>
<dbReference type="STRING" id="1921421.M493_07410"/>
<dbReference type="Proteomes" id="UP000015500">
    <property type="component" value="Chromosome"/>
</dbReference>
<dbReference type="HOGENOM" id="CLU_027866_2_0_9"/>
<dbReference type="KEGG" id="gjf:M493_07410"/>
<proteinExistence type="predicted"/>
<gene>
    <name evidence="3" type="ORF">M493_07410</name>
</gene>
<dbReference type="PATRIC" id="fig|1345697.3.peg.1400"/>
<dbReference type="AlphaFoldDB" id="S5Z489"/>
<dbReference type="CDD" id="cd05401">
    <property type="entry name" value="NT_GlnE_GlnD_like"/>
    <property type="match status" value="1"/>
</dbReference>
<dbReference type="OrthoDB" id="9810963at2"/>
<sequence>MELLFAKVMDHLKKAESVIDLRFGHDELAHEWRRHLALERIGQLAEEMACVHEVMLHRVFFLAEREAVNMSVGRRPSAWCWYVMGSIGRREPTVWTDQDHGILFDCAKGEEAACYEFVRHMAAIGTKMLYEAGYPYCSGYVMPTNKRWAQSLTDWERQLSSYVDGGWPSDVRFLFIAMDMRSFYGDAKLAEAARRALFAAIADRPPLLARMGEHVSFPPVPLGWFGNVQTERWGPHSGAIHMKQSGYVQITNALKWLACLMRVPAATTAERRRALAEAGRLPAALAADIAKALDVYYYVRLKYGTEAEDGREYILWRALEREEQKQLKQAMRTAKRLQRFVARRVASIHE</sequence>
<name>S5Z489_GEOG3</name>
<dbReference type="InterPro" id="IPR005105">
    <property type="entry name" value="GlnD_Uridyltrans_N"/>
</dbReference>
<feature type="domain" description="Protein-PII uridylyltransferase N-terminal" evidence="1">
    <location>
        <begin position="40"/>
        <end position="168"/>
    </location>
</feature>
<organism evidence="3 4">
    <name type="scientific">Geobacillus genomosp. 3</name>
    <dbReference type="NCBI Taxonomy" id="1921421"/>
    <lineage>
        <taxon>Bacteria</taxon>
        <taxon>Bacillati</taxon>
        <taxon>Bacillota</taxon>
        <taxon>Bacilli</taxon>
        <taxon>Bacillales</taxon>
        <taxon>Anoxybacillaceae</taxon>
        <taxon>Geobacillus</taxon>
    </lineage>
</organism>
<evidence type="ECO:0000259" key="2">
    <source>
        <dbReference type="Pfam" id="PF10335"/>
    </source>
</evidence>
<evidence type="ECO:0000313" key="4">
    <source>
        <dbReference type="Proteomes" id="UP000015500"/>
    </source>
</evidence>
<dbReference type="GO" id="GO:0008773">
    <property type="term" value="F:[protein-PII] uridylyltransferase activity"/>
    <property type="evidence" value="ECO:0007669"/>
    <property type="project" value="InterPro"/>
</dbReference>
<reference evidence="3 4" key="1">
    <citation type="journal article" date="2014" name="Genome Announc.">
        <title>Complete Genome Sequence of the Thermophilic Polychlorinated Biphenyl Degrader Geobacillus sp. Strain JF8 (NBRC 109937).</title>
        <authorList>
            <person name="Shintani M."/>
            <person name="Ohtsubo Y."/>
            <person name="Fukuda K."/>
            <person name="Hosoyama A."/>
            <person name="Ohji S."/>
            <person name="Yamazoe A."/>
            <person name="Fujita N."/>
            <person name="Nagata Y."/>
            <person name="Tsuda M."/>
            <person name="Hatta T."/>
            <person name="Kimbara K."/>
        </authorList>
    </citation>
    <scope>NUCLEOTIDE SEQUENCE [LARGE SCALE GENOMIC DNA]</scope>
    <source>
        <strain evidence="3 4">JF8</strain>
    </source>
</reference>
<evidence type="ECO:0000259" key="1">
    <source>
        <dbReference type="Pfam" id="PF03445"/>
    </source>
</evidence>